<sequence>MNQDSVYAIGDIQGCLESLQGLLEQLPADAPLLFVGDLVNRGPESLATLRFIKSLGSRVAVTLGNHDLHLLACAAGAGRVHKKDTIGEILEAPDCEELVEWLRRQPLLIERCGTVFAHAGLNPNWTLDEARALAAEAHEALSGDNWKTWLQGMYGNTDWTGELTGPARMRAILNAFTRMRFVDRTTGELDFEQKEDIGSAPAHLVPWFEFEGRRERDVTVCFGHWSMLGLINRPDVVAIDTGCLWGGRLTAVRFPDRRFFEEPCPCWADPFTFKKKKTGKHAS</sequence>
<dbReference type="EC" id="3.6.1.41" evidence="3"/>
<evidence type="ECO:0000313" key="10">
    <source>
        <dbReference type="EMBL" id="BBF22163.1"/>
    </source>
</evidence>
<reference evidence="10 11" key="1">
    <citation type="journal article" date="2018" name="Int. J. Syst. Evol. Microbiol.">
        <title>Mesosutterella multiformis gen. nov., sp. nov., a member of the family Sutterellaceae and Sutterella megalosphaeroides sp. nov., isolated from human faeces.</title>
        <authorList>
            <person name="Sakamoto M."/>
            <person name="Ikeyama N."/>
            <person name="Kunihiro T."/>
            <person name="Iino T."/>
            <person name="Yuki M."/>
            <person name="Ohkuma M."/>
        </authorList>
    </citation>
    <scope>NUCLEOTIDE SEQUENCE [LARGE SCALE GENOMIC DNA]</scope>
    <source>
        <strain evidence="10 11">6FBBBH3</strain>
    </source>
</reference>
<dbReference type="PIRSF" id="PIRSF000903">
    <property type="entry name" value="B5n-ttraPtase_sm"/>
    <property type="match status" value="1"/>
</dbReference>
<evidence type="ECO:0000256" key="3">
    <source>
        <dbReference type="ARBA" id="ARBA00012506"/>
    </source>
</evidence>
<comment type="catalytic activity">
    <reaction evidence="8">
        <text>P(1),P(4)-bis(5'-adenosyl) tetraphosphate + H2O = 2 ADP + 2 H(+)</text>
        <dbReference type="Rhea" id="RHEA:24252"/>
        <dbReference type="ChEBI" id="CHEBI:15377"/>
        <dbReference type="ChEBI" id="CHEBI:15378"/>
        <dbReference type="ChEBI" id="CHEBI:58141"/>
        <dbReference type="ChEBI" id="CHEBI:456216"/>
        <dbReference type="EC" id="3.6.1.41"/>
    </reaction>
</comment>
<dbReference type="Proteomes" id="UP000271003">
    <property type="component" value="Chromosome"/>
</dbReference>
<evidence type="ECO:0000256" key="7">
    <source>
        <dbReference type="ARBA" id="ARBA00033210"/>
    </source>
</evidence>
<comment type="function">
    <text evidence="1">Hydrolyzes diadenosine 5',5'''-P1,P4-tetraphosphate to yield ADP.</text>
</comment>
<evidence type="ECO:0000256" key="2">
    <source>
        <dbReference type="ARBA" id="ARBA00005419"/>
    </source>
</evidence>
<dbReference type="SUPFAM" id="SSF56300">
    <property type="entry name" value="Metallo-dependent phosphatases"/>
    <property type="match status" value="1"/>
</dbReference>
<gene>
    <name evidence="10" type="primary">apaH</name>
    <name evidence="10" type="ORF">SUTMEG_00540</name>
</gene>
<feature type="domain" description="Calcineurin-like phosphoesterase" evidence="9">
    <location>
        <begin position="6"/>
        <end position="163"/>
    </location>
</feature>
<dbReference type="Pfam" id="PF00149">
    <property type="entry name" value="Metallophos"/>
    <property type="match status" value="1"/>
</dbReference>
<dbReference type="NCBIfam" id="TIGR00668">
    <property type="entry name" value="apaH"/>
    <property type="match status" value="1"/>
</dbReference>
<evidence type="ECO:0000256" key="8">
    <source>
        <dbReference type="ARBA" id="ARBA00049417"/>
    </source>
</evidence>
<organism evidence="10 11">
    <name type="scientific">Sutterella megalosphaeroides</name>
    <dbReference type="NCBI Taxonomy" id="2494234"/>
    <lineage>
        <taxon>Bacteria</taxon>
        <taxon>Pseudomonadati</taxon>
        <taxon>Pseudomonadota</taxon>
        <taxon>Betaproteobacteria</taxon>
        <taxon>Burkholderiales</taxon>
        <taxon>Sutterellaceae</taxon>
        <taxon>Sutterella</taxon>
    </lineage>
</organism>
<keyword evidence="4" id="KW-0378">Hydrolase</keyword>
<dbReference type="OrthoDB" id="9807890at2"/>
<evidence type="ECO:0000256" key="4">
    <source>
        <dbReference type="ARBA" id="ARBA00022801"/>
    </source>
</evidence>
<evidence type="ECO:0000256" key="1">
    <source>
        <dbReference type="ARBA" id="ARBA00003413"/>
    </source>
</evidence>
<comment type="similarity">
    <text evidence="2">Belongs to the Ap4A hydrolase family.</text>
</comment>
<dbReference type="InterPro" id="IPR029052">
    <property type="entry name" value="Metallo-depent_PP-like"/>
</dbReference>
<dbReference type="GO" id="GO:0008803">
    <property type="term" value="F:bis(5'-nucleosyl)-tetraphosphatase (symmetrical) activity"/>
    <property type="evidence" value="ECO:0007669"/>
    <property type="project" value="UniProtKB-EC"/>
</dbReference>
<dbReference type="Gene3D" id="3.60.21.10">
    <property type="match status" value="1"/>
</dbReference>
<evidence type="ECO:0000313" key="11">
    <source>
        <dbReference type="Proteomes" id="UP000271003"/>
    </source>
</evidence>
<dbReference type="InterPro" id="IPR004617">
    <property type="entry name" value="ApaH"/>
</dbReference>
<evidence type="ECO:0000259" key="9">
    <source>
        <dbReference type="Pfam" id="PF00149"/>
    </source>
</evidence>
<protein>
    <recommendedName>
        <fullName evidence="3">bis(5'-nucleosyl)-tetraphosphatase (symmetrical)</fullName>
        <ecNumber evidence="3">3.6.1.41</ecNumber>
    </recommendedName>
    <alternativeName>
        <fullName evidence="6">Ap4A hydrolase</fullName>
    </alternativeName>
    <alternativeName>
        <fullName evidence="5">Diadenosine 5',5'''-P1,P4-tetraphosphate pyrophosphohydrolase</fullName>
    </alternativeName>
    <alternativeName>
        <fullName evidence="7">Diadenosine tetraphosphatase</fullName>
    </alternativeName>
</protein>
<evidence type="ECO:0000256" key="6">
    <source>
        <dbReference type="ARBA" id="ARBA00032248"/>
    </source>
</evidence>
<dbReference type="PANTHER" id="PTHR40942:SF4">
    <property type="entry name" value="CYTOCHROME C5"/>
    <property type="match status" value="1"/>
</dbReference>
<dbReference type="AlphaFoldDB" id="A0A2Z6I716"/>
<dbReference type="PANTHER" id="PTHR40942">
    <property type="match status" value="1"/>
</dbReference>
<name>A0A2Z6I716_9BURK</name>
<evidence type="ECO:0000256" key="5">
    <source>
        <dbReference type="ARBA" id="ARBA00031248"/>
    </source>
</evidence>
<accession>A0A2Z6I716</accession>
<dbReference type="KEGG" id="sutt:SUTMEG_00540"/>
<keyword evidence="11" id="KW-1185">Reference proteome</keyword>
<proteinExistence type="inferred from homology"/>
<dbReference type="RefSeq" id="WP_120175834.1">
    <property type="nucleotide sequence ID" value="NZ_AP018786.1"/>
</dbReference>
<dbReference type="NCBIfam" id="NF001204">
    <property type="entry name" value="PRK00166.1"/>
    <property type="match status" value="1"/>
</dbReference>
<dbReference type="InterPro" id="IPR004843">
    <property type="entry name" value="Calcineurin-like_PHP"/>
</dbReference>
<dbReference type="EMBL" id="AP018786">
    <property type="protein sequence ID" value="BBF22163.1"/>
    <property type="molecule type" value="Genomic_DNA"/>
</dbReference>